<dbReference type="InterPro" id="IPR017972">
    <property type="entry name" value="Cyt_P450_CS"/>
</dbReference>
<dbReference type="AlphaFoldDB" id="A0A9P5CN86"/>
<dbReference type="PROSITE" id="PS00086">
    <property type="entry name" value="CYTOCHROME_P450"/>
    <property type="match status" value="1"/>
</dbReference>
<dbReference type="InterPro" id="IPR036396">
    <property type="entry name" value="Cyt_P450_sf"/>
</dbReference>
<evidence type="ECO:0000256" key="11">
    <source>
        <dbReference type="ARBA" id="ARBA00023136"/>
    </source>
</evidence>
<evidence type="ECO:0000313" key="14">
    <source>
        <dbReference type="EMBL" id="KAF3764057.1"/>
    </source>
</evidence>
<dbReference type="Gene3D" id="1.10.630.10">
    <property type="entry name" value="Cytochrome P450"/>
    <property type="match status" value="1"/>
</dbReference>
<evidence type="ECO:0000256" key="6">
    <source>
        <dbReference type="ARBA" id="ARBA00022723"/>
    </source>
</evidence>
<name>A0A9P5CN86_CRYP1</name>
<evidence type="ECO:0000256" key="3">
    <source>
        <dbReference type="ARBA" id="ARBA00010617"/>
    </source>
</evidence>
<comment type="caution">
    <text evidence="14">The sequence shown here is derived from an EMBL/GenBank/DDBJ whole genome shotgun (WGS) entry which is preliminary data.</text>
</comment>
<comment type="subcellular location">
    <subcellularLocation>
        <location evidence="2">Membrane</location>
    </subcellularLocation>
</comment>
<keyword evidence="8 13" id="KW-0560">Oxidoreductase</keyword>
<evidence type="ECO:0000256" key="13">
    <source>
        <dbReference type="RuleBase" id="RU000461"/>
    </source>
</evidence>
<proteinExistence type="inferred from homology"/>
<dbReference type="SUPFAM" id="SSF48264">
    <property type="entry name" value="Cytochrome P450"/>
    <property type="match status" value="1"/>
</dbReference>
<organism evidence="14 15">
    <name type="scientific">Cryphonectria parasitica (strain ATCC 38755 / EP155)</name>
    <dbReference type="NCBI Taxonomy" id="660469"/>
    <lineage>
        <taxon>Eukaryota</taxon>
        <taxon>Fungi</taxon>
        <taxon>Dikarya</taxon>
        <taxon>Ascomycota</taxon>
        <taxon>Pezizomycotina</taxon>
        <taxon>Sordariomycetes</taxon>
        <taxon>Sordariomycetidae</taxon>
        <taxon>Diaporthales</taxon>
        <taxon>Cryphonectriaceae</taxon>
        <taxon>Cryphonectria-Endothia species complex</taxon>
        <taxon>Cryphonectria</taxon>
    </lineage>
</organism>
<evidence type="ECO:0000256" key="9">
    <source>
        <dbReference type="ARBA" id="ARBA00023004"/>
    </source>
</evidence>
<dbReference type="InterPro" id="IPR050121">
    <property type="entry name" value="Cytochrome_P450_monoxygenase"/>
</dbReference>
<evidence type="ECO:0000256" key="4">
    <source>
        <dbReference type="ARBA" id="ARBA00022617"/>
    </source>
</evidence>
<evidence type="ECO:0000313" key="15">
    <source>
        <dbReference type="Proteomes" id="UP000803844"/>
    </source>
</evidence>
<dbReference type="GO" id="GO:0005506">
    <property type="term" value="F:iron ion binding"/>
    <property type="evidence" value="ECO:0007669"/>
    <property type="project" value="InterPro"/>
</dbReference>
<dbReference type="EMBL" id="MU032348">
    <property type="protein sequence ID" value="KAF3764057.1"/>
    <property type="molecule type" value="Genomic_DNA"/>
</dbReference>
<dbReference type="InterPro" id="IPR002401">
    <property type="entry name" value="Cyt_P450_E_grp-I"/>
</dbReference>
<accession>A0A9P5CN86</accession>
<keyword evidence="7" id="KW-1133">Transmembrane helix</keyword>
<dbReference type="OrthoDB" id="6692864at2759"/>
<dbReference type="PRINTS" id="PR00463">
    <property type="entry name" value="EP450I"/>
</dbReference>
<evidence type="ECO:0000256" key="1">
    <source>
        <dbReference type="ARBA" id="ARBA00001971"/>
    </source>
</evidence>
<comment type="similarity">
    <text evidence="3 13">Belongs to the cytochrome P450 family.</text>
</comment>
<dbReference type="GO" id="GO:0016705">
    <property type="term" value="F:oxidoreductase activity, acting on paired donors, with incorporation or reduction of molecular oxygen"/>
    <property type="evidence" value="ECO:0007669"/>
    <property type="project" value="InterPro"/>
</dbReference>
<dbReference type="PANTHER" id="PTHR24305">
    <property type="entry name" value="CYTOCHROME P450"/>
    <property type="match status" value="1"/>
</dbReference>
<evidence type="ECO:0000256" key="8">
    <source>
        <dbReference type="ARBA" id="ARBA00023002"/>
    </source>
</evidence>
<evidence type="ECO:0000256" key="12">
    <source>
        <dbReference type="PIRSR" id="PIRSR602401-1"/>
    </source>
</evidence>
<dbReference type="GO" id="GO:0016020">
    <property type="term" value="C:membrane"/>
    <property type="evidence" value="ECO:0007669"/>
    <property type="project" value="UniProtKB-SubCell"/>
</dbReference>
<dbReference type="GO" id="GO:0020037">
    <property type="term" value="F:heme binding"/>
    <property type="evidence" value="ECO:0007669"/>
    <property type="project" value="InterPro"/>
</dbReference>
<feature type="binding site" description="axial binding residue" evidence="12">
    <location>
        <position position="180"/>
    </location>
    <ligand>
        <name>heme</name>
        <dbReference type="ChEBI" id="CHEBI:30413"/>
    </ligand>
    <ligandPart>
        <name>Fe</name>
        <dbReference type="ChEBI" id="CHEBI:18248"/>
    </ligandPart>
</feature>
<dbReference type="GO" id="GO:0004497">
    <property type="term" value="F:monooxygenase activity"/>
    <property type="evidence" value="ECO:0007669"/>
    <property type="project" value="UniProtKB-KW"/>
</dbReference>
<gene>
    <name evidence="14" type="ORF">M406DRAFT_356409</name>
</gene>
<sequence>MEDRLERDSAKTDASYWMIEAERRTDDTVSINNLYGDAFAMIIAGSHTIATTLIFTLKELADDINMQETVRAEIDTLRAWDDIEGLAELTNLNAILNEVMRLYPVVPTGGIRMTTDEPITIGDTVIPPYTTIVAPRYTISRLENAFERASEFVPERWTTKPEMVKDKRAFNPFNNGRHSCPGKNLGLLEVRLCLSMLLSSFNIRYATGEDGSHVWADMTDSFTANPGALKLTFTSREKAAA</sequence>
<dbReference type="PRINTS" id="PR00385">
    <property type="entry name" value="P450"/>
</dbReference>
<keyword evidence="10 13" id="KW-0503">Monooxygenase</keyword>
<keyword evidence="11" id="KW-0472">Membrane</keyword>
<evidence type="ECO:0000256" key="10">
    <source>
        <dbReference type="ARBA" id="ARBA00023033"/>
    </source>
</evidence>
<keyword evidence="9 12" id="KW-0408">Iron</keyword>
<dbReference type="Proteomes" id="UP000803844">
    <property type="component" value="Unassembled WGS sequence"/>
</dbReference>
<dbReference type="Pfam" id="PF00067">
    <property type="entry name" value="p450"/>
    <property type="match status" value="1"/>
</dbReference>
<dbReference type="InterPro" id="IPR001128">
    <property type="entry name" value="Cyt_P450"/>
</dbReference>
<evidence type="ECO:0000256" key="7">
    <source>
        <dbReference type="ARBA" id="ARBA00022989"/>
    </source>
</evidence>
<keyword evidence="6 12" id="KW-0479">Metal-binding</keyword>
<evidence type="ECO:0000256" key="2">
    <source>
        <dbReference type="ARBA" id="ARBA00004370"/>
    </source>
</evidence>
<dbReference type="GeneID" id="63840569"/>
<dbReference type="RefSeq" id="XP_040775018.1">
    <property type="nucleotide sequence ID" value="XM_040923440.1"/>
</dbReference>
<dbReference type="PANTHER" id="PTHR24305:SF112">
    <property type="entry name" value="L-ORNITHINE-N5-MONOOXYGENASE (EUROFUNG)"/>
    <property type="match status" value="1"/>
</dbReference>
<comment type="cofactor">
    <cofactor evidence="1 12">
        <name>heme</name>
        <dbReference type="ChEBI" id="CHEBI:30413"/>
    </cofactor>
</comment>
<keyword evidence="4 12" id="KW-0349">Heme</keyword>
<keyword evidence="5" id="KW-0812">Transmembrane</keyword>
<keyword evidence="15" id="KW-1185">Reference proteome</keyword>
<reference evidence="14" key="1">
    <citation type="journal article" date="2020" name="Phytopathology">
        <title>Genome sequence of the chestnut blight fungus Cryphonectria parasitica EP155: A fundamental resource for an archetypical invasive plant pathogen.</title>
        <authorList>
            <person name="Crouch J.A."/>
            <person name="Dawe A."/>
            <person name="Aerts A."/>
            <person name="Barry K."/>
            <person name="Churchill A.C.L."/>
            <person name="Grimwood J."/>
            <person name="Hillman B."/>
            <person name="Milgroom M.G."/>
            <person name="Pangilinan J."/>
            <person name="Smith M."/>
            <person name="Salamov A."/>
            <person name="Schmutz J."/>
            <person name="Yadav J."/>
            <person name="Grigoriev I.V."/>
            <person name="Nuss D."/>
        </authorList>
    </citation>
    <scope>NUCLEOTIDE SEQUENCE</scope>
    <source>
        <strain evidence="14">EP155</strain>
    </source>
</reference>
<evidence type="ECO:0000256" key="5">
    <source>
        <dbReference type="ARBA" id="ARBA00022692"/>
    </source>
</evidence>
<protein>
    <submittedName>
        <fullName evidence="14">Cytochrome P450</fullName>
    </submittedName>
</protein>